<accession>A0A391P329</accession>
<dbReference type="AlphaFoldDB" id="A0A391P329"/>
<dbReference type="RefSeq" id="WP_156085441.1">
    <property type="nucleotide sequence ID" value="NZ_BHGK01000001.1"/>
</dbReference>
<dbReference type="Proteomes" id="UP000265643">
    <property type="component" value="Unassembled WGS sequence"/>
</dbReference>
<keyword evidence="2" id="KW-1185">Reference proteome</keyword>
<dbReference type="EMBL" id="BHGK01000001">
    <property type="protein sequence ID" value="GCA67580.1"/>
    <property type="molecule type" value="Genomic_DNA"/>
</dbReference>
<sequence>MALDCVTEYFENYSNSEATEVVYLADVDLPGLEWDTIPIMQEDRKEKLI</sequence>
<organism evidence="1 2">
    <name type="scientific">Mediterraneibacter butyricigenes</name>
    <dbReference type="NCBI Taxonomy" id="2316025"/>
    <lineage>
        <taxon>Bacteria</taxon>
        <taxon>Bacillati</taxon>
        <taxon>Bacillota</taxon>
        <taxon>Clostridia</taxon>
        <taxon>Lachnospirales</taxon>
        <taxon>Lachnospiraceae</taxon>
        <taxon>Mediterraneibacter</taxon>
    </lineage>
</organism>
<evidence type="ECO:0000313" key="2">
    <source>
        <dbReference type="Proteomes" id="UP000265643"/>
    </source>
</evidence>
<evidence type="ECO:0000313" key="1">
    <source>
        <dbReference type="EMBL" id="GCA67580.1"/>
    </source>
</evidence>
<protein>
    <submittedName>
        <fullName evidence="1">Uncharacterized protein</fullName>
    </submittedName>
</protein>
<comment type="caution">
    <text evidence="1">The sequence shown here is derived from an EMBL/GenBank/DDBJ whole genome shotgun (WGS) entry which is preliminary data.</text>
</comment>
<name>A0A391P329_9FIRM</name>
<proteinExistence type="predicted"/>
<gene>
    <name evidence="1" type="ORF">KGMB01110_20160</name>
</gene>
<reference evidence="2" key="1">
    <citation type="submission" date="2018-09" db="EMBL/GenBank/DDBJ databases">
        <title>Draft Genome Sequence of Mediterraneibacter sp. KCTC 15684.</title>
        <authorList>
            <person name="Kim J.S."/>
            <person name="Han K.I."/>
            <person name="Suh M.K."/>
            <person name="Lee K.C."/>
            <person name="Eom M.K."/>
            <person name="Lee J.H."/>
            <person name="Park S.H."/>
            <person name="Kang S.W."/>
            <person name="Park J.E."/>
            <person name="Oh B.S."/>
            <person name="Yu S.Y."/>
            <person name="Choi S.H."/>
            <person name="Lee D.H."/>
            <person name="Yoon H."/>
            <person name="Kim B."/>
            <person name="Yang S.J."/>
            <person name="Lee J.S."/>
        </authorList>
    </citation>
    <scope>NUCLEOTIDE SEQUENCE [LARGE SCALE GENOMIC DNA]</scope>
    <source>
        <strain evidence="2">KCTC 15684</strain>
    </source>
</reference>